<reference evidence="1 2" key="1">
    <citation type="submission" date="2014-04" db="EMBL/GenBank/DDBJ databases">
        <authorList>
            <consortium name="DOE Joint Genome Institute"/>
            <person name="Kuo A."/>
            <person name="Kohler A."/>
            <person name="Nagy L.G."/>
            <person name="Floudas D."/>
            <person name="Copeland A."/>
            <person name="Barry K.W."/>
            <person name="Cichocki N."/>
            <person name="Veneault-Fourrey C."/>
            <person name="LaButti K."/>
            <person name="Lindquist E.A."/>
            <person name="Lipzen A."/>
            <person name="Lundell T."/>
            <person name="Morin E."/>
            <person name="Murat C."/>
            <person name="Sun H."/>
            <person name="Tunlid A."/>
            <person name="Henrissat B."/>
            <person name="Grigoriev I.V."/>
            <person name="Hibbett D.S."/>
            <person name="Martin F."/>
            <person name="Nordberg H.P."/>
            <person name="Cantor M.N."/>
            <person name="Hua S.X."/>
        </authorList>
    </citation>
    <scope>NUCLEOTIDE SEQUENCE [LARGE SCALE GENOMIC DNA]</scope>
    <source>
        <strain evidence="1 2">LaAM-08-1</strain>
    </source>
</reference>
<reference evidence="2" key="2">
    <citation type="submission" date="2015-01" db="EMBL/GenBank/DDBJ databases">
        <title>Evolutionary Origins and Diversification of the Mycorrhizal Mutualists.</title>
        <authorList>
            <consortium name="DOE Joint Genome Institute"/>
            <consortium name="Mycorrhizal Genomics Consortium"/>
            <person name="Kohler A."/>
            <person name="Kuo A."/>
            <person name="Nagy L.G."/>
            <person name="Floudas D."/>
            <person name="Copeland A."/>
            <person name="Barry K.W."/>
            <person name="Cichocki N."/>
            <person name="Veneault-Fourrey C."/>
            <person name="LaButti K."/>
            <person name="Lindquist E.A."/>
            <person name="Lipzen A."/>
            <person name="Lundell T."/>
            <person name="Morin E."/>
            <person name="Murat C."/>
            <person name="Riley R."/>
            <person name="Ohm R."/>
            <person name="Sun H."/>
            <person name="Tunlid A."/>
            <person name="Henrissat B."/>
            <person name="Grigoriev I.V."/>
            <person name="Hibbett D.S."/>
            <person name="Martin F."/>
        </authorList>
    </citation>
    <scope>NUCLEOTIDE SEQUENCE [LARGE SCALE GENOMIC DNA]</scope>
    <source>
        <strain evidence="2">LaAM-08-1</strain>
    </source>
</reference>
<proteinExistence type="predicted"/>
<accession>A0A0C9X9T5</accession>
<keyword evidence="2" id="KW-1185">Reference proteome</keyword>
<evidence type="ECO:0000313" key="1">
    <source>
        <dbReference type="EMBL" id="KIK01761.1"/>
    </source>
</evidence>
<protein>
    <submittedName>
        <fullName evidence="1">Unplaced genomic scaffold K443scaffold_67, whole genome shotgun sequence</fullName>
    </submittedName>
</protein>
<sequence length="65" mass="7523">MPSRLNDFPDVSYQEADKEARASLESCYNLWRHSPPILGDNRAAAQRGLSPRNKLRMVYFVLRIT</sequence>
<dbReference type="Proteomes" id="UP000054477">
    <property type="component" value="Unassembled WGS sequence"/>
</dbReference>
<organism evidence="1 2">
    <name type="scientific">Laccaria amethystina LaAM-08-1</name>
    <dbReference type="NCBI Taxonomy" id="1095629"/>
    <lineage>
        <taxon>Eukaryota</taxon>
        <taxon>Fungi</taxon>
        <taxon>Dikarya</taxon>
        <taxon>Basidiomycota</taxon>
        <taxon>Agaricomycotina</taxon>
        <taxon>Agaricomycetes</taxon>
        <taxon>Agaricomycetidae</taxon>
        <taxon>Agaricales</taxon>
        <taxon>Agaricineae</taxon>
        <taxon>Hydnangiaceae</taxon>
        <taxon>Laccaria</taxon>
    </lineage>
</organism>
<dbReference type="AlphaFoldDB" id="A0A0C9X9T5"/>
<dbReference type="EMBL" id="KN838602">
    <property type="protein sequence ID" value="KIK01761.1"/>
    <property type="molecule type" value="Genomic_DNA"/>
</dbReference>
<gene>
    <name evidence="1" type="ORF">K443DRAFT_678167</name>
</gene>
<name>A0A0C9X9T5_9AGAR</name>
<evidence type="ECO:0000313" key="2">
    <source>
        <dbReference type="Proteomes" id="UP000054477"/>
    </source>
</evidence>
<dbReference type="HOGENOM" id="CLU_2850081_0_0_1"/>